<evidence type="ECO:0008006" key="4">
    <source>
        <dbReference type="Google" id="ProtNLM"/>
    </source>
</evidence>
<proteinExistence type="predicted"/>
<dbReference type="Pfam" id="PF13599">
    <property type="entry name" value="Pentapeptide_4"/>
    <property type="match status" value="1"/>
</dbReference>
<keyword evidence="1" id="KW-0677">Repeat</keyword>
<dbReference type="EMBL" id="BNJK01000001">
    <property type="protein sequence ID" value="GHO94290.1"/>
    <property type="molecule type" value="Genomic_DNA"/>
</dbReference>
<dbReference type="RefSeq" id="WP_220205033.1">
    <property type="nucleotide sequence ID" value="NZ_BNJK01000001.1"/>
</dbReference>
<evidence type="ECO:0000313" key="2">
    <source>
        <dbReference type="EMBL" id="GHO94290.1"/>
    </source>
</evidence>
<dbReference type="PANTHER" id="PTHR47485">
    <property type="entry name" value="THYLAKOID LUMENAL 17.4 KDA PROTEIN, CHLOROPLASTIC"/>
    <property type="match status" value="1"/>
</dbReference>
<dbReference type="InterPro" id="IPR001646">
    <property type="entry name" value="5peptide_repeat"/>
</dbReference>
<evidence type="ECO:0000256" key="1">
    <source>
        <dbReference type="ARBA" id="ARBA00022737"/>
    </source>
</evidence>
<evidence type="ECO:0000313" key="3">
    <source>
        <dbReference type="Proteomes" id="UP000597444"/>
    </source>
</evidence>
<name>A0A8J3IP20_9CHLR</name>
<accession>A0A8J3IP20</accession>
<gene>
    <name evidence="2" type="ORF">KSF_043380</name>
</gene>
<dbReference type="PANTHER" id="PTHR47485:SF1">
    <property type="entry name" value="THYLAKOID LUMENAL 17.4 KDA PROTEIN, CHLOROPLASTIC"/>
    <property type="match status" value="1"/>
</dbReference>
<dbReference type="SUPFAM" id="SSF141571">
    <property type="entry name" value="Pentapeptide repeat-like"/>
    <property type="match status" value="1"/>
</dbReference>
<protein>
    <recommendedName>
        <fullName evidence="4">Pentapeptide repeat-containing protein</fullName>
    </recommendedName>
</protein>
<dbReference type="Proteomes" id="UP000597444">
    <property type="component" value="Unassembled WGS sequence"/>
</dbReference>
<dbReference type="AlphaFoldDB" id="A0A8J3IP20"/>
<reference evidence="2" key="1">
    <citation type="submission" date="2020-10" db="EMBL/GenBank/DDBJ databases">
        <title>Taxonomic study of unclassified bacteria belonging to the class Ktedonobacteria.</title>
        <authorList>
            <person name="Yabe S."/>
            <person name="Wang C.M."/>
            <person name="Zheng Y."/>
            <person name="Sakai Y."/>
            <person name="Cavaletti L."/>
            <person name="Monciardini P."/>
            <person name="Donadio S."/>
        </authorList>
    </citation>
    <scope>NUCLEOTIDE SEQUENCE</scope>
    <source>
        <strain evidence="2">ID150040</strain>
    </source>
</reference>
<comment type="caution">
    <text evidence="2">The sequence shown here is derived from an EMBL/GenBank/DDBJ whole genome shotgun (WGS) entry which is preliminary data.</text>
</comment>
<sequence>MTSKQPPSNSAIKQPLFPKKMMTRGLPTATLSDHEQYSQLTLSQDLLMGQIADYLTFEQVQCKGVNMNSTTFTHLQLGDVRLTECDLANARWPEAGLHRVEASECRITGILAIEAKFQDVFFKQCKINLAQFRFSTFKAVRFEDCDLSDADFQGADLTGVSFVRCNLQNVEMSGAKLIGADLRSSTLDGLRAGPRELQGAIVDSAQALVLVQAFGIVVKSSLPDKV</sequence>
<dbReference type="Gene3D" id="2.160.20.80">
    <property type="entry name" value="E3 ubiquitin-protein ligase SopA"/>
    <property type="match status" value="1"/>
</dbReference>
<organism evidence="2 3">
    <name type="scientific">Reticulibacter mediterranei</name>
    <dbReference type="NCBI Taxonomy" id="2778369"/>
    <lineage>
        <taxon>Bacteria</taxon>
        <taxon>Bacillati</taxon>
        <taxon>Chloroflexota</taxon>
        <taxon>Ktedonobacteria</taxon>
        <taxon>Ktedonobacterales</taxon>
        <taxon>Reticulibacteraceae</taxon>
        <taxon>Reticulibacter</taxon>
    </lineage>
</organism>
<keyword evidence="3" id="KW-1185">Reference proteome</keyword>